<dbReference type="KEGG" id="fgi:OP10G_3957"/>
<name>A0A068NX12_FIMGI</name>
<proteinExistence type="predicted"/>
<evidence type="ECO:0000313" key="2">
    <source>
        <dbReference type="Proteomes" id="UP000027982"/>
    </source>
</evidence>
<dbReference type="AlphaFoldDB" id="A0A068NX12"/>
<accession>A0A068NX12</accession>
<keyword evidence="2" id="KW-1185">Reference proteome</keyword>
<dbReference type="Proteomes" id="UP000027982">
    <property type="component" value="Chromosome"/>
</dbReference>
<protein>
    <submittedName>
        <fullName evidence="1">Uncharacterized protein</fullName>
    </submittedName>
</protein>
<organism evidence="1 2">
    <name type="scientific">Fimbriimonas ginsengisoli Gsoil 348</name>
    <dbReference type="NCBI Taxonomy" id="661478"/>
    <lineage>
        <taxon>Bacteria</taxon>
        <taxon>Bacillati</taxon>
        <taxon>Armatimonadota</taxon>
        <taxon>Fimbriimonadia</taxon>
        <taxon>Fimbriimonadales</taxon>
        <taxon>Fimbriimonadaceae</taxon>
        <taxon>Fimbriimonas</taxon>
    </lineage>
</organism>
<sequence>MRIADHICFQEATNERSGAGRQACVSGIFEEIAPAEHSRKCYLALHRISHGFTRLTIEGASKRRS</sequence>
<gene>
    <name evidence="1" type="ORF">OP10G_3957</name>
</gene>
<dbReference type="EMBL" id="CP007139">
    <property type="protein sequence ID" value="AIE87325.1"/>
    <property type="molecule type" value="Genomic_DNA"/>
</dbReference>
<reference evidence="1 2" key="1">
    <citation type="journal article" date="2014" name="PLoS ONE">
        <title>The first complete genome sequence of the class fimbriimonadia in the phylum armatimonadetes.</title>
        <authorList>
            <person name="Hu Z.Y."/>
            <person name="Wang Y.Z."/>
            <person name="Im W.T."/>
            <person name="Wang S.Y."/>
            <person name="Zhao G.P."/>
            <person name="Zheng H.J."/>
            <person name="Quan Z.X."/>
        </authorList>
    </citation>
    <scope>NUCLEOTIDE SEQUENCE [LARGE SCALE GENOMIC DNA]</scope>
    <source>
        <strain evidence="1">Gsoil 348</strain>
    </source>
</reference>
<evidence type="ECO:0000313" key="1">
    <source>
        <dbReference type="EMBL" id="AIE87325.1"/>
    </source>
</evidence>
<dbReference type="HOGENOM" id="CLU_2843415_0_0_0"/>